<dbReference type="InterPro" id="IPR058240">
    <property type="entry name" value="rSAM_sf"/>
</dbReference>
<evidence type="ECO:0000256" key="1">
    <source>
        <dbReference type="ARBA" id="ARBA00001966"/>
    </source>
</evidence>
<name>A0ABV4U587_9BACT</name>
<dbReference type="InterPro" id="IPR050377">
    <property type="entry name" value="Radical_SAM_PqqE_MftC-like"/>
</dbReference>
<feature type="domain" description="Radical SAM core" evidence="7">
    <location>
        <begin position="13"/>
        <end position="228"/>
    </location>
</feature>
<evidence type="ECO:0000256" key="5">
    <source>
        <dbReference type="ARBA" id="ARBA00023004"/>
    </source>
</evidence>
<dbReference type="NCBIfam" id="TIGR04053">
    <property type="entry name" value="TIGR04053 family radical SAM/SPASM domain-containing protein"/>
    <property type="match status" value="1"/>
</dbReference>
<keyword evidence="4" id="KW-0479">Metal-binding</keyword>
<keyword evidence="2" id="KW-0004">4Fe-4S</keyword>
<dbReference type="InterPro" id="IPR017200">
    <property type="entry name" value="PqqE-like"/>
</dbReference>
<dbReference type="RefSeq" id="WP_425345682.1">
    <property type="nucleotide sequence ID" value="NZ_JBGUBD010000006.1"/>
</dbReference>
<keyword evidence="5" id="KW-0408">Iron</keyword>
<dbReference type="SFLD" id="SFLDS00029">
    <property type="entry name" value="Radical_SAM"/>
    <property type="match status" value="1"/>
</dbReference>
<dbReference type="EMBL" id="JBGUBD010000006">
    <property type="protein sequence ID" value="MFA9478755.1"/>
    <property type="molecule type" value="Genomic_DNA"/>
</dbReference>
<reference evidence="8 9" key="1">
    <citation type="submission" date="2024-08" db="EMBL/GenBank/DDBJ databases">
        <title>Whole-genome sequencing of halo(alkali)philic microorganisms from hypersaline lakes.</title>
        <authorList>
            <person name="Sorokin D.Y."/>
            <person name="Merkel A.Y."/>
            <person name="Messina E."/>
            <person name="Yakimov M."/>
        </authorList>
    </citation>
    <scope>NUCLEOTIDE SEQUENCE [LARGE SCALE GENOMIC DNA]</scope>
    <source>
        <strain evidence="8 9">AB-hyl4</strain>
    </source>
</reference>
<evidence type="ECO:0000313" key="8">
    <source>
        <dbReference type="EMBL" id="MFA9478755.1"/>
    </source>
</evidence>
<dbReference type="Gene3D" id="3.20.20.70">
    <property type="entry name" value="Aldolase class I"/>
    <property type="match status" value="1"/>
</dbReference>
<evidence type="ECO:0000259" key="7">
    <source>
        <dbReference type="PROSITE" id="PS51918"/>
    </source>
</evidence>
<dbReference type="PANTHER" id="PTHR11228:SF34">
    <property type="entry name" value="TUNGSTEN-CONTAINING ALDEHYDE FERREDOXIN OXIDOREDUCTASE COFACTOR MODIFYING PROTEIN"/>
    <property type="match status" value="1"/>
</dbReference>
<accession>A0ABV4U587</accession>
<protein>
    <submittedName>
        <fullName evidence="8">TIGR04053 family radical SAM/SPASM domain-containing protein</fullName>
    </submittedName>
</protein>
<dbReference type="InterPro" id="IPR007197">
    <property type="entry name" value="rSAM"/>
</dbReference>
<dbReference type="Pfam" id="PF04055">
    <property type="entry name" value="Radical_SAM"/>
    <property type="match status" value="1"/>
</dbReference>
<evidence type="ECO:0000256" key="2">
    <source>
        <dbReference type="ARBA" id="ARBA00022485"/>
    </source>
</evidence>
<dbReference type="PANTHER" id="PTHR11228">
    <property type="entry name" value="RADICAL SAM DOMAIN PROTEIN"/>
    <property type="match status" value="1"/>
</dbReference>
<organism evidence="8 9">
    <name type="scientific">Natronomicrosphaera hydrolytica</name>
    <dbReference type="NCBI Taxonomy" id="3242702"/>
    <lineage>
        <taxon>Bacteria</taxon>
        <taxon>Pseudomonadati</taxon>
        <taxon>Planctomycetota</taxon>
        <taxon>Phycisphaerae</taxon>
        <taxon>Phycisphaerales</taxon>
        <taxon>Phycisphaeraceae</taxon>
        <taxon>Natronomicrosphaera</taxon>
    </lineage>
</organism>
<evidence type="ECO:0000256" key="3">
    <source>
        <dbReference type="ARBA" id="ARBA00022691"/>
    </source>
</evidence>
<sequence length="367" mass="40187">MPLYQLPPSFDFDTSPLLVFYELTRACDLVCRHCRACAQPRRHPNELSTQQAFALLDQLATFPRPPLLVLTGGDPLKRADLFEIIRHGRQLGLSVALTPSATPLVTLDVLARLKAEGLNRLAVSLDGVDTSTHDAMRGVSGSFLQTLSILCDARDLGLSTQVNTTVTQRNLDQLDRMAHQLALFDIALWSLFFLVPVGRGRVEPRLSAEQYEQAFEILWRQSQTQPYAIKTTEAPHYRRFVLQHADTLPRVTAAAGGVGGPTGPPMTGVRDGNGVMFVSHVGQVFPSGFMPITCGRFPQDSVVDVYQHGELFKQLRNPDGFRGKCGVCEFRHVCGGSRARAYAVSGDPLASEPDCSFVPEAVAAASR</sequence>
<dbReference type="CDD" id="cd01335">
    <property type="entry name" value="Radical_SAM"/>
    <property type="match status" value="1"/>
</dbReference>
<keyword evidence="9" id="KW-1185">Reference proteome</keyword>
<dbReference type="SUPFAM" id="SSF102114">
    <property type="entry name" value="Radical SAM enzymes"/>
    <property type="match status" value="1"/>
</dbReference>
<comment type="cofactor">
    <cofactor evidence="1">
        <name>[4Fe-4S] cluster</name>
        <dbReference type="ChEBI" id="CHEBI:49883"/>
    </cofactor>
</comment>
<dbReference type="PROSITE" id="PS51918">
    <property type="entry name" value="RADICAL_SAM"/>
    <property type="match status" value="1"/>
</dbReference>
<dbReference type="InterPro" id="IPR013785">
    <property type="entry name" value="Aldolase_TIM"/>
</dbReference>
<dbReference type="PIRSF" id="PIRSF037420">
    <property type="entry name" value="PQQ_syn_pqqE"/>
    <property type="match status" value="1"/>
</dbReference>
<comment type="caution">
    <text evidence="8">The sequence shown here is derived from an EMBL/GenBank/DDBJ whole genome shotgun (WGS) entry which is preliminary data.</text>
</comment>
<dbReference type="SFLD" id="SFLDG01067">
    <property type="entry name" value="SPASM/twitch_domain_containing"/>
    <property type="match status" value="1"/>
</dbReference>
<evidence type="ECO:0000256" key="6">
    <source>
        <dbReference type="ARBA" id="ARBA00023014"/>
    </source>
</evidence>
<dbReference type="CDD" id="cd21123">
    <property type="entry name" value="SPASM_MftC-like"/>
    <property type="match status" value="1"/>
</dbReference>
<dbReference type="Proteomes" id="UP001575105">
    <property type="component" value="Unassembled WGS sequence"/>
</dbReference>
<evidence type="ECO:0000313" key="9">
    <source>
        <dbReference type="Proteomes" id="UP001575105"/>
    </source>
</evidence>
<gene>
    <name evidence="8" type="ORF">ACERK3_10650</name>
</gene>
<proteinExistence type="predicted"/>
<keyword evidence="3" id="KW-0949">S-adenosyl-L-methionine</keyword>
<keyword evidence="6" id="KW-0411">Iron-sulfur</keyword>
<evidence type="ECO:0000256" key="4">
    <source>
        <dbReference type="ARBA" id="ARBA00022723"/>
    </source>
</evidence>